<evidence type="ECO:0000313" key="3">
    <source>
        <dbReference type="EMBL" id="ORZ15989.1"/>
    </source>
</evidence>
<feature type="compositionally biased region" description="Polar residues" evidence="1">
    <location>
        <begin position="29"/>
        <end position="39"/>
    </location>
</feature>
<dbReference type="PROSITE" id="PS50196">
    <property type="entry name" value="RANBD1"/>
    <property type="match status" value="1"/>
</dbReference>
<dbReference type="InterPro" id="IPR000156">
    <property type="entry name" value="Ran_bind_dom"/>
</dbReference>
<dbReference type="Gene3D" id="2.30.29.30">
    <property type="entry name" value="Pleckstrin-homology domain (PH domain)/Phosphotyrosine-binding domain (PTB)"/>
    <property type="match status" value="1"/>
</dbReference>
<dbReference type="Pfam" id="PF00638">
    <property type="entry name" value="Ran_BP1"/>
    <property type="match status" value="1"/>
</dbReference>
<feature type="domain" description="RanBD1" evidence="2">
    <location>
        <begin position="392"/>
        <end position="472"/>
    </location>
</feature>
<dbReference type="Proteomes" id="UP000193648">
    <property type="component" value="Unassembled WGS sequence"/>
</dbReference>
<sequence length="524" mass="55528">MSSPIRRTESPILDEHAKRKRDEVEALEKQTSIVPSEQAGTDPEAAPPKKIKPEIESSTSVSKAEVKQIQRNLKTMPLEDSKSSENAEIQSKDMDDVESDPGSNEENIPDKVMEESATPLQTTTDNPQDPESTPSSDIGDQETESANTTIHSVIIADDKNGTELKKTTTEPPSKSASSPGSKLGAGFNNTSIVSPFANVKSSENVFGSSSSTLKGFSATSTSSPFAATENTNVFGGKSSPLSAGFRNTSSVSPFAPTTSTNVFGGDSSKSVFGQSTTSTISSFGVNAGSSADSTAGSVFGAKSIVGSAASTNSPHKSSGFPATLRSTSSETFSTFGAKNTFGKEASFTSGSFIDQDSSHEKADFGSLLSQDTGDHDGDGDQYEGEESFSTGVFSQADQIDVQTGEEDEINIYQTKGKLYADSDKTHTWKERGKGTFKVNVGQHDTKVARLVMRADGVLRLILNVAIFPDMNVVITGEKYIRFIGIEDGKPISFLLKVKDAVVASEVVDAINHASERQARKNHAA</sequence>
<dbReference type="InterPro" id="IPR053074">
    <property type="entry name" value="NPC_Nucleoporin"/>
</dbReference>
<dbReference type="PANTHER" id="PTHR38697:SF1">
    <property type="entry name" value="NUCLEAR PORE COMPLEX PROTEIN SIMILAR TO S. CEREVISIAE NUP2 (EUROFUNG)"/>
    <property type="match status" value="1"/>
</dbReference>
<feature type="compositionally biased region" description="Polar residues" evidence="1">
    <location>
        <begin position="118"/>
        <end position="151"/>
    </location>
</feature>
<dbReference type="PANTHER" id="PTHR38697">
    <property type="entry name" value="NUCLEAR PORE COMPLEX PROTEIN SIMILAR TO S. CEREVISIAE NUP2 (EUROFUNG)"/>
    <property type="match status" value="1"/>
</dbReference>
<proteinExistence type="predicted"/>
<dbReference type="CDD" id="cd13180">
    <property type="entry name" value="RanBD_RanBP3"/>
    <property type="match status" value="1"/>
</dbReference>
<dbReference type="RefSeq" id="XP_021881336.1">
    <property type="nucleotide sequence ID" value="XM_022024117.1"/>
</dbReference>
<name>A0A1Y2GMJ5_9FUNG</name>
<feature type="region of interest" description="Disordered" evidence="1">
    <location>
        <begin position="365"/>
        <end position="387"/>
    </location>
</feature>
<dbReference type="InterPro" id="IPR011993">
    <property type="entry name" value="PH-like_dom_sf"/>
</dbReference>
<feature type="compositionally biased region" description="Low complexity" evidence="1">
    <location>
        <begin position="171"/>
        <end position="186"/>
    </location>
</feature>
<organism evidence="3 4">
    <name type="scientific">Lobosporangium transversale</name>
    <dbReference type="NCBI Taxonomy" id="64571"/>
    <lineage>
        <taxon>Eukaryota</taxon>
        <taxon>Fungi</taxon>
        <taxon>Fungi incertae sedis</taxon>
        <taxon>Mucoromycota</taxon>
        <taxon>Mortierellomycotina</taxon>
        <taxon>Mortierellomycetes</taxon>
        <taxon>Mortierellales</taxon>
        <taxon>Mortierellaceae</taxon>
        <taxon>Lobosporangium</taxon>
    </lineage>
</organism>
<dbReference type="EMBL" id="MCFF01000018">
    <property type="protein sequence ID" value="ORZ15989.1"/>
    <property type="molecule type" value="Genomic_DNA"/>
</dbReference>
<dbReference type="AlphaFoldDB" id="A0A1Y2GMJ5"/>
<dbReference type="SMART" id="SM00160">
    <property type="entry name" value="RanBD"/>
    <property type="match status" value="1"/>
</dbReference>
<evidence type="ECO:0000256" key="1">
    <source>
        <dbReference type="SAM" id="MobiDB-lite"/>
    </source>
</evidence>
<reference evidence="3 4" key="1">
    <citation type="submission" date="2016-07" db="EMBL/GenBank/DDBJ databases">
        <title>Pervasive Adenine N6-methylation of Active Genes in Fungi.</title>
        <authorList>
            <consortium name="DOE Joint Genome Institute"/>
            <person name="Mondo S.J."/>
            <person name="Dannebaum R.O."/>
            <person name="Kuo R.C."/>
            <person name="Labutti K."/>
            <person name="Haridas S."/>
            <person name="Kuo A."/>
            <person name="Salamov A."/>
            <person name="Ahrendt S.R."/>
            <person name="Lipzen A."/>
            <person name="Sullivan W."/>
            <person name="Andreopoulos W.B."/>
            <person name="Clum A."/>
            <person name="Lindquist E."/>
            <person name="Daum C."/>
            <person name="Ramamoorthy G.K."/>
            <person name="Gryganskyi A."/>
            <person name="Culley D."/>
            <person name="Magnuson J.K."/>
            <person name="James T.Y."/>
            <person name="O'Malley M.A."/>
            <person name="Stajich J.E."/>
            <person name="Spatafora J.W."/>
            <person name="Visel A."/>
            <person name="Grigoriev I.V."/>
        </authorList>
    </citation>
    <scope>NUCLEOTIDE SEQUENCE [LARGE SCALE GENOMIC DNA]</scope>
    <source>
        <strain evidence="3 4">NRRL 3116</strain>
    </source>
</reference>
<feature type="region of interest" description="Disordered" evidence="1">
    <location>
        <begin position="1"/>
        <end position="186"/>
    </location>
</feature>
<comment type="caution">
    <text evidence="3">The sequence shown here is derived from an EMBL/GenBank/DDBJ whole genome shotgun (WGS) entry which is preliminary data.</text>
</comment>
<protein>
    <recommendedName>
        <fullName evidence="2">RanBD1 domain-containing protein</fullName>
    </recommendedName>
</protein>
<dbReference type="SUPFAM" id="SSF50729">
    <property type="entry name" value="PH domain-like"/>
    <property type="match status" value="1"/>
</dbReference>
<evidence type="ECO:0000313" key="4">
    <source>
        <dbReference type="Proteomes" id="UP000193648"/>
    </source>
</evidence>
<dbReference type="GeneID" id="33565961"/>
<feature type="compositionally biased region" description="Basic and acidic residues" evidence="1">
    <location>
        <begin position="77"/>
        <end position="94"/>
    </location>
</feature>
<accession>A0A1Y2GMJ5</accession>
<evidence type="ECO:0000259" key="2">
    <source>
        <dbReference type="PROSITE" id="PS50196"/>
    </source>
</evidence>
<feature type="compositionally biased region" description="Basic and acidic residues" evidence="1">
    <location>
        <begin position="156"/>
        <end position="168"/>
    </location>
</feature>
<dbReference type="InParanoid" id="A0A1Y2GMJ5"/>
<gene>
    <name evidence="3" type="ORF">BCR41DRAFT_353306</name>
</gene>
<feature type="compositionally biased region" description="Basic and acidic residues" evidence="1">
    <location>
        <begin position="1"/>
        <end position="28"/>
    </location>
</feature>
<dbReference type="OrthoDB" id="185618at2759"/>
<dbReference type="STRING" id="64571.A0A1Y2GMJ5"/>
<keyword evidence="4" id="KW-1185">Reference proteome</keyword>